<dbReference type="KEGG" id="hch:HCH_02317"/>
<evidence type="ECO:0000313" key="2">
    <source>
        <dbReference type="Proteomes" id="UP000000238"/>
    </source>
</evidence>
<accession>Q2SJN4</accession>
<dbReference type="Proteomes" id="UP000000238">
    <property type="component" value="Chromosome"/>
</dbReference>
<sequence length="34" mass="4199">MGRYDQYSYGFAGWIIRRREHFMTAFILPFFACF</sequence>
<dbReference type="EMBL" id="CP000155">
    <property type="protein sequence ID" value="ABC29140.1"/>
    <property type="molecule type" value="Genomic_DNA"/>
</dbReference>
<gene>
    <name evidence="1" type="ordered locus">HCH_02317</name>
</gene>
<dbReference type="AlphaFoldDB" id="Q2SJN4"/>
<name>Q2SJN4_HAHCH</name>
<keyword evidence="2" id="KW-1185">Reference proteome</keyword>
<dbReference type="HOGENOM" id="CLU_3374044_0_0_6"/>
<reference evidence="1 2" key="1">
    <citation type="journal article" date="2005" name="Nucleic Acids Res.">
        <title>Genomic blueprint of Hahella chejuensis, a marine microbe producing an algicidal agent.</title>
        <authorList>
            <person name="Jeong H."/>
            <person name="Yim J.H."/>
            <person name="Lee C."/>
            <person name="Choi S.-H."/>
            <person name="Park Y.K."/>
            <person name="Yoon S.H."/>
            <person name="Hur C.-G."/>
            <person name="Kang H.-Y."/>
            <person name="Kim D."/>
            <person name="Lee H.H."/>
            <person name="Park K.H."/>
            <person name="Park S.-H."/>
            <person name="Park H.-S."/>
            <person name="Lee H.K."/>
            <person name="Oh T.K."/>
            <person name="Kim J.F."/>
        </authorList>
    </citation>
    <scope>NUCLEOTIDE SEQUENCE [LARGE SCALE GENOMIC DNA]</scope>
    <source>
        <strain evidence="1 2">KCTC 2396</strain>
    </source>
</reference>
<organism evidence="1 2">
    <name type="scientific">Hahella chejuensis (strain KCTC 2396)</name>
    <dbReference type="NCBI Taxonomy" id="349521"/>
    <lineage>
        <taxon>Bacteria</taxon>
        <taxon>Pseudomonadati</taxon>
        <taxon>Pseudomonadota</taxon>
        <taxon>Gammaproteobacteria</taxon>
        <taxon>Oceanospirillales</taxon>
        <taxon>Hahellaceae</taxon>
        <taxon>Hahella</taxon>
    </lineage>
</organism>
<protein>
    <submittedName>
        <fullName evidence="1">Uncharacterized protein</fullName>
    </submittedName>
</protein>
<proteinExistence type="predicted"/>
<evidence type="ECO:0000313" key="1">
    <source>
        <dbReference type="EMBL" id="ABC29140.1"/>
    </source>
</evidence>